<feature type="binding site" evidence="7">
    <location>
        <position position="121"/>
    </location>
    <ligand>
        <name>Zn(2+)</name>
        <dbReference type="ChEBI" id="CHEBI:29105"/>
    </ligand>
</feature>
<comment type="similarity">
    <text evidence="7">Belongs to the class-I aminoacyl-tRNA synthetase family. GluQ subfamily.</text>
</comment>
<evidence type="ECO:0000256" key="7">
    <source>
        <dbReference type="HAMAP-Rule" id="MF_01428"/>
    </source>
</evidence>
<evidence type="ECO:0000256" key="1">
    <source>
        <dbReference type="ARBA" id="ARBA00022598"/>
    </source>
</evidence>
<evidence type="ECO:0000256" key="8">
    <source>
        <dbReference type="RuleBase" id="RU363037"/>
    </source>
</evidence>
<dbReference type="PANTHER" id="PTHR43311">
    <property type="entry name" value="GLUTAMATE--TRNA LIGASE"/>
    <property type="match status" value="1"/>
</dbReference>
<feature type="binding site" evidence="7">
    <location>
        <position position="179"/>
    </location>
    <ligand>
        <name>L-glutamate</name>
        <dbReference type="ChEBI" id="CHEBI:29985"/>
    </ligand>
</feature>
<keyword evidence="11" id="KW-1185">Reference proteome</keyword>
<evidence type="ECO:0000256" key="2">
    <source>
        <dbReference type="ARBA" id="ARBA00022723"/>
    </source>
</evidence>
<comment type="cofactor">
    <cofactor evidence="7">
        <name>Zn(2+)</name>
        <dbReference type="ChEBI" id="CHEBI:29105"/>
    </cofactor>
    <text evidence="7">Binds 1 zinc ion per subunit.</text>
</comment>
<feature type="binding site" evidence="7">
    <location>
        <begin position="9"/>
        <end position="13"/>
    </location>
    <ligand>
        <name>L-glutamate</name>
        <dbReference type="ChEBI" id="CHEBI:29985"/>
    </ligand>
</feature>
<feature type="binding site" evidence="7">
    <location>
        <position position="125"/>
    </location>
    <ligand>
        <name>Zn(2+)</name>
        <dbReference type="ChEBI" id="CHEBI:29105"/>
    </ligand>
</feature>
<organism evidence="10 11">
    <name type="scientific">Spiribacter pallidus</name>
    <dbReference type="NCBI Taxonomy" id="1987936"/>
    <lineage>
        <taxon>Bacteria</taxon>
        <taxon>Pseudomonadati</taxon>
        <taxon>Pseudomonadota</taxon>
        <taxon>Gammaproteobacteria</taxon>
        <taxon>Chromatiales</taxon>
        <taxon>Ectothiorhodospiraceae</taxon>
        <taxon>Spiribacter</taxon>
    </lineage>
</organism>
<dbReference type="Gene3D" id="3.40.50.620">
    <property type="entry name" value="HUPs"/>
    <property type="match status" value="1"/>
</dbReference>
<keyword evidence="3 7" id="KW-0547">Nucleotide-binding</keyword>
<dbReference type="RefSeq" id="WP_367958725.1">
    <property type="nucleotide sequence ID" value="NZ_JBAKFH010000002.1"/>
</dbReference>
<feature type="short sequence motif" description="'KMSKS' region" evidence="7">
    <location>
        <begin position="235"/>
        <end position="239"/>
    </location>
</feature>
<protein>
    <recommendedName>
        <fullName evidence="7">Glutamyl-Q tRNA(Asp) synthetase</fullName>
        <shortName evidence="7">Glu-Q-RSs</shortName>
        <ecNumber evidence="7">6.1.1.-</ecNumber>
    </recommendedName>
</protein>
<dbReference type="HAMAP" id="MF_01428">
    <property type="entry name" value="Glu_Q_tRNA_synth"/>
    <property type="match status" value="1"/>
</dbReference>
<keyword evidence="2 7" id="KW-0479">Metal-binding</keyword>
<evidence type="ECO:0000256" key="5">
    <source>
        <dbReference type="ARBA" id="ARBA00022840"/>
    </source>
</evidence>
<keyword evidence="8" id="KW-0648">Protein biosynthesis</keyword>
<dbReference type="InterPro" id="IPR049940">
    <property type="entry name" value="GluQ/Sye"/>
</dbReference>
<keyword evidence="4 7" id="KW-0862">Zinc</keyword>
<keyword evidence="1 7" id="KW-0436">Ligase</keyword>
<dbReference type="Pfam" id="PF00749">
    <property type="entry name" value="tRNA-synt_1c"/>
    <property type="match status" value="1"/>
</dbReference>
<feature type="binding site" evidence="7">
    <location>
        <position position="238"/>
    </location>
    <ligand>
        <name>ATP</name>
        <dbReference type="ChEBI" id="CHEBI:30616"/>
    </ligand>
</feature>
<dbReference type="PRINTS" id="PR00987">
    <property type="entry name" value="TRNASYNTHGLU"/>
</dbReference>
<evidence type="ECO:0000256" key="4">
    <source>
        <dbReference type="ARBA" id="ARBA00022833"/>
    </source>
</evidence>
<sequence>MDDTRYVGRFAPSPTGPLHFGSLVAALASYLDARANQGRWHLRIDDVDRGRARADARQAIIDGLARLGLHWDGEIVDQSRQTHHYQAALERLQSRAMAYPCGCTRRAVMARARRGPAGMIYPGTCRDGLPPGTAARSWRFRSPERAIEFHDRCMGQQSIQLDEAIGDFVIRRGDGLHAYHLAMVVDDARLGVTDIVRGADLLPATAPQIALQQALALPTPRYLHIPVATDHTGRKLSKTNGAAAIDPASAPALLCRALAFLGQMPPQKLERAAPSAILDWAVAHWRTEAIPRHAPL</sequence>
<proteinExistence type="inferred from homology"/>
<comment type="function">
    <text evidence="7">Catalyzes the tRNA-independent activation of glutamate in presence of ATP and the subsequent transfer of glutamate onto a tRNA(Asp). Glutamate is transferred on the 2-amino-5-(4,5-dihydroxy-2-cyclopenten-1-yl) moiety of the queuosine in the wobble position of the QUC anticodon.</text>
</comment>
<reference evidence="10 11" key="1">
    <citation type="submission" date="2024-02" db="EMBL/GenBank/DDBJ databases">
        <title>New especies of Spiribacter isolated from saline water.</title>
        <authorList>
            <person name="Leon M.J."/>
            <person name="De La Haba R."/>
            <person name="Sanchez-Porro C."/>
            <person name="Ventosa A."/>
        </authorList>
    </citation>
    <scope>NUCLEOTIDE SEQUENCE [LARGE SCALE GENOMIC DNA]</scope>
    <source>
        <strain evidence="11">ag22IC6-390</strain>
    </source>
</reference>
<evidence type="ECO:0000259" key="9">
    <source>
        <dbReference type="Pfam" id="PF00749"/>
    </source>
</evidence>
<feature type="binding site" evidence="7">
    <location>
        <position position="103"/>
    </location>
    <ligand>
        <name>Zn(2+)</name>
        <dbReference type="ChEBI" id="CHEBI:29105"/>
    </ligand>
</feature>
<dbReference type="InterPro" id="IPR000924">
    <property type="entry name" value="Glu/Gln-tRNA-synth"/>
</dbReference>
<feature type="binding site" evidence="7">
    <location>
        <position position="45"/>
    </location>
    <ligand>
        <name>L-glutamate</name>
        <dbReference type="ChEBI" id="CHEBI:29985"/>
    </ligand>
</feature>
<dbReference type="InterPro" id="IPR014729">
    <property type="entry name" value="Rossmann-like_a/b/a_fold"/>
</dbReference>
<feature type="binding site" evidence="7">
    <location>
        <position position="197"/>
    </location>
    <ligand>
        <name>L-glutamate</name>
        <dbReference type="ChEBI" id="CHEBI:29985"/>
    </ligand>
</feature>
<comment type="caution">
    <text evidence="10">The sequence shown here is derived from an EMBL/GenBank/DDBJ whole genome shotgun (WGS) entry which is preliminary data.</text>
</comment>
<feature type="domain" description="Glutamyl/glutaminyl-tRNA synthetase class Ib catalytic" evidence="9">
    <location>
        <begin position="9"/>
        <end position="243"/>
    </location>
</feature>
<dbReference type="PANTHER" id="PTHR43311:SF1">
    <property type="entry name" value="GLUTAMYL-Q TRNA(ASP) SYNTHETASE"/>
    <property type="match status" value="1"/>
</dbReference>
<gene>
    <name evidence="10" type="primary">gluQRS</name>
    <name evidence="7" type="synonym">gluQ</name>
    <name evidence="10" type="ORF">V6X73_04845</name>
</gene>
<evidence type="ECO:0000313" key="11">
    <source>
        <dbReference type="Proteomes" id="UP001556709"/>
    </source>
</evidence>
<keyword evidence="6 7" id="KW-0030">Aminoacyl-tRNA synthetase</keyword>
<dbReference type="InterPro" id="IPR022380">
    <property type="entry name" value="Glu-Q_tRNA(Asp)_Synthase"/>
</dbReference>
<dbReference type="InterPro" id="IPR020058">
    <property type="entry name" value="Glu/Gln-tRNA-synth_Ib_cat-dom"/>
</dbReference>
<dbReference type="EC" id="6.1.1.-" evidence="7"/>
<dbReference type="GO" id="GO:0016874">
    <property type="term" value="F:ligase activity"/>
    <property type="evidence" value="ECO:0007669"/>
    <property type="project" value="UniProtKB-KW"/>
</dbReference>
<evidence type="ECO:0000256" key="3">
    <source>
        <dbReference type="ARBA" id="ARBA00022741"/>
    </source>
</evidence>
<dbReference type="Proteomes" id="UP001556709">
    <property type="component" value="Unassembled WGS sequence"/>
</dbReference>
<feature type="short sequence motif" description="'HIGH' region" evidence="7">
    <location>
        <begin position="12"/>
        <end position="22"/>
    </location>
</feature>
<feature type="binding site" evidence="7">
    <location>
        <position position="101"/>
    </location>
    <ligand>
        <name>Zn(2+)</name>
        <dbReference type="ChEBI" id="CHEBI:29105"/>
    </ligand>
</feature>
<dbReference type="NCBIfam" id="NF004314">
    <property type="entry name" value="PRK05710.1-3"/>
    <property type="match status" value="1"/>
</dbReference>
<accession>A0ABV3TBN8</accession>
<dbReference type="EMBL" id="JBAKFM010000002">
    <property type="protein sequence ID" value="MEX0469048.1"/>
    <property type="molecule type" value="Genomic_DNA"/>
</dbReference>
<keyword evidence="5 7" id="KW-0067">ATP-binding</keyword>
<dbReference type="NCBIfam" id="TIGR03838">
    <property type="entry name" value="queuosine_YadB"/>
    <property type="match status" value="1"/>
</dbReference>
<evidence type="ECO:0000256" key="6">
    <source>
        <dbReference type="ARBA" id="ARBA00023146"/>
    </source>
</evidence>
<name>A0ABV3TBN8_9GAMM</name>
<evidence type="ECO:0000313" key="10">
    <source>
        <dbReference type="EMBL" id="MEX0469048.1"/>
    </source>
</evidence>
<dbReference type="SUPFAM" id="SSF52374">
    <property type="entry name" value="Nucleotidylyl transferase"/>
    <property type="match status" value="1"/>
</dbReference>